<dbReference type="SUPFAM" id="SSF53448">
    <property type="entry name" value="Nucleotide-diphospho-sugar transferases"/>
    <property type="match status" value="1"/>
</dbReference>
<dbReference type="Pfam" id="PF02348">
    <property type="entry name" value="CTP_transf_3"/>
    <property type="match status" value="1"/>
</dbReference>
<name>A0A2H0V270_9BACT</name>
<comment type="caution">
    <text evidence="1">The sequence shown here is derived from an EMBL/GenBank/DDBJ whole genome shotgun (WGS) entry which is preliminary data.</text>
</comment>
<reference evidence="2" key="1">
    <citation type="submission" date="2017-09" db="EMBL/GenBank/DDBJ databases">
        <title>Depth-based differentiation of microbial function through sediment-hosted aquifers and enrichment of novel symbionts in the deep terrestrial subsurface.</title>
        <authorList>
            <person name="Probst A.J."/>
            <person name="Ladd B."/>
            <person name="Jarett J.K."/>
            <person name="Geller-Mcgrath D.E."/>
            <person name="Sieber C.M.K."/>
            <person name="Emerson J.B."/>
            <person name="Anantharaman K."/>
            <person name="Thomas B.C."/>
            <person name="Malmstrom R."/>
            <person name="Stieglmeier M."/>
            <person name="Klingl A."/>
            <person name="Woyke T."/>
            <person name="Ryan C.M."/>
            <person name="Banfield J.F."/>
        </authorList>
    </citation>
    <scope>NUCLEOTIDE SEQUENCE [LARGE SCALE GENOMIC DNA]</scope>
</reference>
<evidence type="ECO:0000313" key="2">
    <source>
        <dbReference type="Proteomes" id="UP000228626"/>
    </source>
</evidence>
<dbReference type="InterPro" id="IPR003329">
    <property type="entry name" value="Cytidylyl_trans"/>
</dbReference>
<dbReference type="PANTHER" id="PTHR21485:SF6">
    <property type="entry name" value="N-ACYLNEURAMINATE CYTIDYLYLTRANSFERASE-RELATED"/>
    <property type="match status" value="1"/>
</dbReference>
<keyword evidence="1" id="KW-0548">Nucleotidyltransferase</keyword>
<evidence type="ECO:0000313" key="1">
    <source>
        <dbReference type="EMBL" id="PIR93148.1"/>
    </source>
</evidence>
<protein>
    <submittedName>
        <fullName evidence="1">Acylneuraminate cytidylyltransferase</fullName>
    </submittedName>
</protein>
<keyword evidence="1" id="KW-0808">Transferase</keyword>
<dbReference type="Gene3D" id="3.90.550.10">
    <property type="entry name" value="Spore Coat Polysaccharide Biosynthesis Protein SpsA, Chain A"/>
    <property type="match status" value="1"/>
</dbReference>
<dbReference type="InterPro" id="IPR029044">
    <property type="entry name" value="Nucleotide-diphossugar_trans"/>
</dbReference>
<dbReference type="CDD" id="cd02513">
    <property type="entry name" value="CMP-NeuAc_Synthase"/>
    <property type="match status" value="1"/>
</dbReference>
<gene>
    <name evidence="1" type="ORF">COT99_02300</name>
</gene>
<accession>A0A2H0V270</accession>
<dbReference type="PANTHER" id="PTHR21485">
    <property type="entry name" value="HAD SUPERFAMILY MEMBERS CMAS AND KDSC"/>
    <property type="match status" value="1"/>
</dbReference>
<dbReference type="AlphaFoldDB" id="A0A2H0V270"/>
<organism evidence="1 2">
    <name type="scientific">Candidatus Falkowbacteria bacterium CG10_big_fil_rev_8_21_14_0_10_43_10</name>
    <dbReference type="NCBI Taxonomy" id="1974567"/>
    <lineage>
        <taxon>Bacteria</taxon>
        <taxon>Candidatus Falkowiibacteriota</taxon>
    </lineage>
</organism>
<dbReference type="GO" id="GO:0008781">
    <property type="term" value="F:N-acylneuraminate cytidylyltransferase activity"/>
    <property type="evidence" value="ECO:0007669"/>
    <property type="project" value="TreeGrafter"/>
</dbReference>
<proteinExistence type="predicted"/>
<dbReference type="Proteomes" id="UP000228626">
    <property type="component" value="Unassembled WGS sequence"/>
</dbReference>
<sequence>MNIVAIIPARGGSKRFPGKNIYPLNGKPLISYPIESAKKAKLVDRVIVSTDDKEIASLAEKYGAEVFMRPAELATDQSPVIDTIVYTAEKLAEEGDRPDYILLLQAASPLIEPKQVDRAIKLALGKKADSVVAVSEVGNLNHPYNIREIMPDGMVRFWQYDLHYKDLGKPKPLFYKAANIWLSSYETLVKEHKLEGKRNYPIIIDEFYSLDIDYKEDLDFMEVLMQHKSIDKSKKS</sequence>
<dbReference type="EMBL" id="PFAR01000027">
    <property type="protein sequence ID" value="PIR93148.1"/>
    <property type="molecule type" value="Genomic_DNA"/>
</dbReference>
<dbReference type="InterPro" id="IPR050793">
    <property type="entry name" value="CMP-NeuNAc_synthase"/>
</dbReference>